<dbReference type="Proteomes" id="UP000007799">
    <property type="component" value="Unassembled WGS sequence"/>
</dbReference>
<dbReference type="InterPro" id="IPR040079">
    <property type="entry name" value="Glutathione_S-Trfase"/>
</dbReference>
<dbReference type="SFLD" id="SFLDS00019">
    <property type="entry name" value="Glutathione_Transferase_(cytos"/>
    <property type="match status" value="1"/>
</dbReference>
<organism evidence="4">
    <name type="scientific">Salpingoeca rosetta (strain ATCC 50818 / BSB-021)</name>
    <dbReference type="NCBI Taxonomy" id="946362"/>
    <lineage>
        <taxon>Eukaryota</taxon>
        <taxon>Choanoflagellata</taxon>
        <taxon>Craspedida</taxon>
        <taxon>Salpingoecidae</taxon>
        <taxon>Salpingoeca</taxon>
    </lineage>
</organism>
<dbReference type="InterPro" id="IPR050213">
    <property type="entry name" value="GST_superfamily"/>
</dbReference>
<proteinExistence type="predicted"/>
<dbReference type="Pfam" id="PF02798">
    <property type="entry name" value="GST_N"/>
    <property type="match status" value="1"/>
</dbReference>
<protein>
    <recommendedName>
        <fullName evidence="5">Glutathione S-transferase</fullName>
    </recommendedName>
</protein>
<dbReference type="STRING" id="946362.F2TW91"/>
<dbReference type="InterPro" id="IPR036282">
    <property type="entry name" value="Glutathione-S-Trfase_C_sf"/>
</dbReference>
<dbReference type="GO" id="GO:0006749">
    <property type="term" value="P:glutathione metabolic process"/>
    <property type="evidence" value="ECO:0007669"/>
    <property type="project" value="TreeGrafter"/>
</dbReference>
<dbReference type="EMBL" id="GL832955">
    <property type="protein sequence ID" value="EGD72337.1"/>
    <property type="molecule type" value="Genomic_DNA"/>
</dbReference>
<dbReference type="PROSITE" id="PS50405">
    <property type="entry name" value="GST_CTER"/>
    <property type="match status" value="1"/>
</dbReference>
<gene>
    <name evidence="3" type="ORF">PTSG_00358</name>
</gene>
<dbReference type="SFLD" id="SFLDG00363">
    <property type="entry name" value="AMPS_(cytGST):_Alpha-__Mu-__Pi"/>
    <property type="match status" value="1"/>
</dbReference>
<dbReference type="GO" id="GO:0004364">
    <property type="term" value="F:glutathione transferase activity"/>
    <property type="evidence" value="ECO:0007669"/>
    <property type="project" value="TreeGrafter"/>
</dbReference>
<dbReference type="KEGG" id="sre:PTSG_00358"/>
<dbReference type="SFLD" id="SFLDG01205">
    <property type="entry name" value="AMPS.1"/>
    <property type="match status" value="1"/>
</dbReference>
<dbReference type="Gene3D" id="3.40.30.10">
    <property type="entry name" value="Glutaredoxin"/>
    <property type="match status" value="1"/>
</dbReference>
<keyword evidence="4" id="KW-1185">Reference proteome</keyword>
<evidence type="ECO:0000313" key="3">
    <source>
        <dbReference type="EMBL" id="EGD72337.1"/>
    </source>
</evidence>
<feature type="domain" description="GST C-terminal" evidence="2">
    <location>
        <begin position="83"/>
        <end position="206"/>
    </location>
</feature>
<dbReference type="PANTHER" id="PTHR11571:SF252">
    <property type="entry name" value="GLUTATHIONE S-TRANSFERASE"/>
    <property type="match status" value="1"/>
</dbReference>
<evidence type="ECO:0000259" key="1">
    <source>
        <dbReference type="PROSITE" id="PS50404"/>
    </source>
</evidence>
<dbReference type="SUPFAM" id="SSF47616">
    <property type="entry name" value="GST C-terminal domain-like"/>
    <property type="match status" value="1"/>
</dbReference>
<dbReference type="Pfam" id="PF14497">
    <property type="entry name" value="GST_C_3"/>
    <property type="match status" value="1"/>
</dbReference>
<dbReference type="InParanoid" id="F2TW91"/>
<dbReference type="FunCoup" id="F2TW91">
    <property type="interactions" value="119"/>
</dbReference>
<dbReference type="CDD" id="cd03039">
    <property type="entry name" value="GST_N_Sigma_like"/>
    <property type="match status" value="1"/>
</dbReference>
<dbReference type="RefSeq" id="XP_004998907.1">
    <property type="nucleotide sequence ID" value="XM_004998850.1"/>
</dbReference>
<feature type="domain" description="GST N-terminal" evidence="1">
    <location>
        <begin position="2"/>
        <end position="81"/>
    </location>
</feature>
<dbReference type="Gene3D" id="1.20.1050.10">
    <property type="match status" value="1"/>
</dbReference>
<dbReference type="eggNOG" id="KOG1695">
    <property type="taxonomic scope" value="Eukaryota"/>
</dbReference>
<reference evidence="3" key="1">
    <citation type="submission" date="2009-08" db="EMBL/GenBank/DDBJ databases">
        <title>Annotation of Salpingoeca rosetta.</title>
        <authorList>
            <consortium name="The Broad Institute Genome Sequencing Platform"/>
            <person name="Russ C."/>
            <person name="Cuomo C."/>
            <person name="Burger G."/>
            <person name="Gray M.W."/>
            <person name="Holland P.W.H."/>
            <person name="King N."/>
            <person name="Lang F.B.F."/>
            <person name="Roger A.J."/>
            <person name="Ruiz-Trillo I."/>
            <person name="Young S.K."/>
            <person name="Zeng Q."/>
            <person name="Gargeya S."/>
            <person name="Alvarado L."/>
            <person name="Berlin A."/>
            <person name="Chapman S.B."/>
            <person name="Chen Z."/>
            <person name="Freedman E."/>
            <person name="Gellesch M."/>
            <person name="Goldberg J."/>
            <person name="Griggs A."/>
            <person name="Gujja S."/>
            <person name="Heilman E."/>
            <person name="Heiman D."/>
            <person name="Howarth C."/>
            <person name="Mehta T."/>
            <person name="Neiman D."/>
            <person name="Pearson M."/>
            <person name="Roberts A."/>
            <person name="Saif S."/>
            <person name="Shea T."/>
            <person name="Shenoy N."/>
            <person name="Sisk P."/>
            <person name="Stolte C."/>
            <person name="Sykes S."/>
            <person name="White J."/>
            <person name="Yandava C."/>
            <person name="Haas B."/>
            <person name="Nusbaum C."/>
            <person name="Birren B."/>
        </authorList>
    </citation>
    <scope>NUCLEOTIDE SEQUENCE [LARGE SCALE GENOMIC DNA]</scope>
    <source>
        <strain evidence="3">ATCC 50818</strain>
    </source>
</reference>
<accession>F2TW91</accession>
<dbReference type="InterPro" id="IPR004046">
    <property type="entry name" value="GST_C"/>
</dbReference>
<sequence>MSQIKLTYFDFGVRADAVRICLTMAGVDFEDERVAFPKLAELKEAGVLPLGQLPVLEIDGVKFTQYNAMSRYAATLAGIYPEDPVQRLKMEEMIEVCTELLYKVPFAAKDEEEKKALREQFASTKMATWFAFLDKRIGENTGDWAVGETFTLADLSIMILCDFLKSGFIDYINVNFHEDYPNVKALYESVKAYEPVAKYYASQQKK</sequence>
<dbReference type="SUPFAM" id="SSF52833">
    <property type="entry name" value="Thioredoxin-like"/>
    <property type="match status" value="1"/>
</dbReference>
<name>F2TW91_SALR5</name>
<dbReference type="OrthoDB" id="414243at2759"/>
<dbReference type="OMA" id="LELYLMW"/>
<dbReference type="InterPro" id="IPR036249">
    <property type="entry name" value="Thioredoxin-like_sf"/>
</dbReference>
<dbReference type="PROSITE" id="PS50404">
    <property type="entry name" value="GST_NTER"/>
    <property type="match status" value="1"/>
</dbReference>
<dbReference type="PANTHER" id="PTHR11571">
    <property type="entry name" value="GLUTATHIONE S-TRANSFERASE"/>
    <property type="match status" value="1"/>
</dbReference>
<dbReference type="GeneID" id="16067549"/>
<evidence type="ECO:0008006" key="5">
    <source>
        <dbReference type="Google" id="ProtNLM"/>
    </source>
</evidence>
<dbReference type="InterPro" id="IPR010987">
    <property type="entry name" value="Glutathione-S-Trfase_C-like"/>
</dbReference>
<evidence type="ECO:0000313" key="4">
    <source>
        <dbReference type="Proteomes" id="UP000007799"/>
    </source>
</evidence>
<dbReference type="FunFam" id="1.20.1050.10:FF:000030">
    <property type="entry name" value="Glutathione S-transferase S1"/>
    <property type="match status" value="1"/>
</dbReference>
<evidence type="ECO:0000259" key="2">
    <source>
        <dbReference type="PROSITE" id="PS50405"/>
    </source>
</evidence>
<dbReference type="AlphaFoldDB" id="F2TW91"/>
<dbReference type="InterPro" id="IPR004045">
    <property type="entry name" value="Glutathione_S-Trfase_N"/>
</dbReference>